<evidence type="ECO:0000256" key="1">
    <source>
        <dbReference type="SAM" id="SignalP"/>
    </source>
</evidence>
<dbReference type="AlphaFoldDB" id="A0A0H5BJT0"/>
<organism evidence="3">
    <name type="scientific">Gasterosteus aculeatus</name>
    <name type="common">Three-spined stickleback</name>
    <dbReference type="NCBI Taxonomy" id="69293"/>
    <lineage>
        <taxon>Eukaryota</taxon>
        <taxon>Metazoa</taxon>
        <taxon>Chordata</taxon>
        <taxon>Craniata</taxon>
        <taxon>Vertebrata</taxon>
        <taxon>Euteleostomi</taxon>
        <taxon>Actinopterygii</taxon>
        <taxon>Neopterygii</taxon>
        <taxon>Teleostei</taxon>
        <taxon>Neoteleostei</taxon>
        <taxon>Acanthomorphata</taxon>
        <taxon>Eupercaria</taxon>
        <taxon>Perciformes</taxon>
        <taxon>Cottioidei</taxon>
        <taxon>Gasterosteales</taxon>
        <taxon>Gasterosteidae</taxon>
        <taxon>Gasterosteus</taxon>
    </lineage>
</organism>
<keyword evidence="1" id="KW-0732">Signal</keyword>
<feature type="chain" id="PRO_5005216951" evidence="1">
    <location>
        <begin position="20"/>
        <end position="244"/>
    </location>
</feature>
<reference evidence="3" key="1">
    <citation type="journal article" date="2015" name="Mol. Ecol.">
        <title>The molecular evolution of spiggin nesting glue in sticklebacks.</title>
        <authorList>
            <person name="Seear P.J."/>
            <person name="Rosato E."/>
            <person name="Goodall-Copestake W.P."/>
            <person name="Barber I."/>
        </authorList>
    </citation>
    <scope>NUCLEOTIDE SEQUENCE</scope>
</reference>
<accession>A0A0H5BJT0</accession>
<sequence length="244" mass="27914">MTTQRRILAFSLSLASVFGTVELLKTKETQTYTCRTFGSGIVQPFQGESYYVWSDCPFTLTSFNVNQGEYSVTIRRGHNGLLVQVEIVLNNVTTLLQDGHVVVKNKKFELRQKTGLGHRHQWRRQRLKVTHPCNRKYQHIFKYGIYNRLKSSLLPFSVTWHNVHGGINSLWVTLESELNTTTSGLCGKQNIAGHRDELIRDSKLHDHKCKTQQSCVAKKRYMPSILSRNQGLCAIQQFSLSATL</sequence>
<feature type="domain" description="VWFD" evidence="2">
    <location>
        <begin position="34"/>
        <end position="196"/>
    </location>
</feature>
<name>A0A0H5BJT0_GASAC</name>
<dbReference type="Pfam" id="PF00094">
    <property type="entry name" value="VWD"/>
    <property type="match status" value="1"/>
</dbReference>
<dbReference type="EMBL" id="AB910007">
    <property type="protein sequence ID" value="BAS02331.1"/>
    <property type="molecule type" value="mRNA"/>
</dbReference>
<evidence type="ECO:0000259" key="2">
    <source>
        <dbReference type="Pfam" id="PF00094"/>
    </source>
</evidence>
<protein>
    <submittedName>
        <fullName evidence="3">Spiggin C</fullName>
    </submittedName>
</protein>
<dbReference type="InterPro" id="IPR001846">
    <property type="entry name" value="VWF_type-D"/>
</dbReference>
<evidence type="ECO:0000313" key="3">
    <source>
        <dbReference type="EMBL" id="BAS02331.1"/>
    </source>
</evidence>
<gene>
    <name evidence="3" type="primary">SpgC</name>
</gene>
<proteinExistence type="evidence at transcript level"/>
<feature type="signal peptide" evidence="1">
    <location>
        <begin position="1"/>
        <end position="19"/>
    </location>
</feature>